<dbReference type="Gene3D" id="1.10.10.60">
    <property type="entry name" value="Homeodomain-like"/>
    <property type="match status" value="1"/>
</dbReference>
<keyword evidence="3" id="KW-0804">Transcription</keyword>
<evidence type="ECO:0000259" key="4">
    <source>
        <dbReference type="PROSITE" id="PS01124"/>
    </source>
</evidence>
<dbReference type="InterPro" id="IPR050204">
    <property type="entry name" value="AraC_XylS_family_regulators"/>
</dbReference>
<comment type="caution">
    <text evidence="5">The sequence shown here is derived from an EMBL/GenBank/DDBJ whole genome shotgun (WGS) entry which is preliminary data.</text>
</comment>
<dbReference type="PANTHER" id="PTHR46796:SF13">
    <property type="entry name" value="HTH-TYPE TRANSCRIPTIONAL ACTIVATOR RHAS"/>
    <property type="match status" value="1"/>
</dbReference>
<dbReference type="Pfam" id="PF20240">
    <property type="entry name" value="DUF6597"/>
    <property type="match status" value="1"/>
</dbReference>
<dbReference type="Pfam" id="PF12833">
    <property type="entry name" value="HTH_18"/>
    <property type="match status" value="1"/>
</dbReference>
<dbReference type="EMBL" id="JAEHFW010000001">
    <property type="protein sequence ID" value="MBK0379303.1"/>
    <property type="molecule type" value="Genomic_DNA"/>
</dbReference>
<gene>
    <name evidence="5" type="ORF">I5M19_08300</name>
</gene>
<evidence type="ECO:0000256" key="3">
    <source>
        <dbReference type="ARBA" id="ARBA00023163"/>
    </source>
</evidence>
<dbReference type="InterPro" id="IPR046532">
    <property type="entry name" value="DUF6597"/>
</dbReference>
<dbReference type="PROSITE" id="PS01124">
    <property type="entry name" value="HTH_ARAC_FAMILY_2"/>
    <property type="match status" value="1"/>
</dbReference>
<dbReference type="RefSeq" id="WP_200065737.1">
    <property type="nucleotide sequence ID" value="NZ_JAEHFW010000001.1"/>
</dbReference>
<dbReference type="GO" id="GO:0043565">
    <property type="term" value="F:sequence-specific DNA binding"/>
    <property type="evidence" value="ECO:0007669"/>
    <property type="project" value="InterPro"/>
</dbReference>
<keyword evidence="6" id="KW-1185">Reference proteome</keyword>
<accession>A0A934PUK5</accession>
<protein>
    <submittedName>
        <fullName evidence="5">Helix-turn-helix domain-containing protein</fullName>
    </submittedName>
</protein>
<dbReference type="PANTHER" id="PTHR46796">
    <property type="entry name" value="HTH-TYPE TRANSCRIPTIONAL ACTIVATOR RHAS-RELATED"/>
    <property type="match status" value="1"/>
</dbReference>
<dbReference type="InterPro" id="IPR018060">
    <property type="entry name" value="HTH_AraC"/>
</dbReference>
<evidence type="ECO:0000256" key="2">
    <source>
        <dbReference type="ARBA" id="ARBA00023125"/>
    </source>
</evidence>
<dbReference type="Proteomes" id="UP000613193">
    <property type="component" value="Unassembled WGS sequence"/>
</dbReference>
<evidence type="ECO:0000313" key="6">
    <source>
        <dbReference type="Proteomes" id="UP000613193"/>
    </source>
</evidence>
<proteinExistence type="predicted"/>
<dbReference type="AlphaFoldDB" id="A0A934PUK5"/>
<dbReference type="SMART" id="SM00342">
    <property type="entry name" value="HTH_ARAC"/>
    <property type="match status" value="1"/>
</dbReference>
<dbReference type="GO" id="GO:0003700">
    <property type="term" value="F:DNA-binding transcription factor activity"/>
    <property type="evidence" value="ECO:0007669"/>
    <property type="project" value="InterPro"/>
</dbReference>
<evidence type="ECO:0000256" key="1">
    <source>
        <dbReference type="ARBA" id="ARBA00023015"/>
    </source>
</evidence>
<keyword evidence="2" id="KW-0238">DNA-binding</keyword>
<keyword evidence="1" id="KW-0805">Transcription regulation</keyword>
<sequence length="254" mass="28518">MKFDVHLPCDPLLPCVKHLVISENEQEHAYNVLPDTALVMGFQYRGNLSYWGTGQQHHLAPAGITGLTDRYRTFQNTTGTGSVLVVFREHGAARFLKTPLHELFGESLSLDHFFDRPSLAQLQEQLAGAQSDPARIALVEQFLIRAMRDQPTDLLVRSALHAIHQSQGSIRISDLAKQLNTSASPLEKRFRAEVGASPKKFATIVRARHVLNAMQNGQQGYADYLASYYDQAHFIKDFKKFAAVTPEQYLKSLK</sequence>
<feature type="domain" description="HTH araC/xylS-type" evidence="4">
    <location>
        <begin position="153"/>
        <end position="252"/>
    </location>
</feature>
<evidence type="ECO:0000313" key="5">
    <source>
        <dbReference type="EMBL" id="MBK0379303.1"/>
    </source>
</evidence>
<name>A0A934PUK5_9SPHI</name>
<organism evidence="5 6">
    <name type="scientific">Mucilaginibacter segetis</name>
    <dbReference type="NCBI Taxonomy" id="2793071"/>
    <lineage>
        <taxon>Bacteria</taxon>
        <taxon>Pseudomonadati</taxon>
        <taxon>Bacteroidota</taxon>
        <taxon>Sphingobacteriia</taxon>
        <taxon>Sphingobacteriales</taxon>
        <taxon>Sphingobacteriaceae</taxon>
        <taxon>Mucilaginibacter</taxon>
    </lineage>
</organism>
<reference evidence="5" key="1">
    <citation type="submission" date="2020-12" db="EMBL/GenBank/DDBJ databases">
        <title>Bacterial novel species Mucilaginibacter sp. SD-g isolated from soil.</title>
        <authorList>
            <person name="Jung H.-Y."/>
        </authorList>
    </citation>
    <scope>NUCLEOTIDE SEQUENCE</scope>
    <source>
        <strain evidence="5">SD-g</strain>
    </source>
</reference>